<dbReference type="SMART" id="SM01040">
    <property type="entry name" value="Bro-N"/>
    <property type="match status" value="1"/>
</dbReference>
<keyword evidence="3" id="KW-0614">Plasmid</keyword>
<evidence type="ECO:0000313" key="4">
    <source>
        <dbReference type="Proteomes" id="UP000001917"/>
    </source>
</evidence>
<accession>C8WSW1</accession>
<dbReference type="Proteomes" id="UP000001917">
    <property type="component" value="Plasmid pAACI02"/>
</dbReference>
<dbReference type="PANTHER" id="PTHR36180:SF2">
    <property type="entry name" value="BRO FAMILY PROTEIN"/>
    <property type="match status" value="1"/>
</dbReference>
<dbReference type="Proteomes" id="UP000001917">
    <property type="component" value="Chromosome"/>
</dbReference>
<organism evidence="2 4">
    <name type="scientific">Alicyclobacillus acidocaldarius subsp. acidocaldarius (strain ATCC 27009 / DSM 446 / BCRC 14685 / JCM 5260 / KCTC 1825 / NBRC 15652 / NCIMB 11725 / NRRL B-14509 / 104-IA)</name>
    <name type="common">Bacillus acidocaldarius</name>
    <dbReference type="NCBI Taxonomy" id="521098"/>
    <lineage>
        <taxon>Bacteria</taxon>
        <taxon>Bacillati</taxon>
        <taxon>Bacillota</taxon>
        <taxon>Bacilli</taxon>
        <taxon>Bacillales</taxon>
        <taxon>Alicyclobacillaceae</taxon>
        <taxon>Alicyclobacillus</taxon>
    </lineage>
</organism>
<dbReference type="KEGG" id="aac:Aaci_0568"/>
<dbReference type="HOGENOM" id="CLU_1821310_0_0_9"/>
<dbReference type="RefSeq" id="WP_012809979.1">
    <property type="nucleotide sequence ID" value="NC_013205.1"/>
</dbReference>
<dbReference type="KEGG" id="aac:Aaci_3107"/>
<dbReference type="eggNOG" id="COG3617">
    <property type="taxonomic scope" value="Bacteria"/>
</dbReference>
<geneLocation type="plasmid" evidence="3 4">
    <name>pAACI02</name>
</geneLocation>
<evidence type="ECO:0000313" key="3">
    <source>
        <dbReference type="EMBL" id="ACV60103.1"/>
    </source>
</evidence>
<gene>
    <name evidence="2" type="ordered locus">Aaci_0568</name>
    <name evidence="3" type="ordered locus">Aaci_3107</name>
</gene>
<sequence length="153" mass="17355">MQQTWAVFANGTQVRVFWVDGEPLFDAMGVCEAVGLRNVEKALRRLDDDEQGSVILEGLDGREEIHVVRESGMLRLSLVGKDEHARALQRWATREVLPSVIRTGRYGEPDIEQEQLQLQKATLLFNTLAMFRDRLFDETVQNLANAMADVLRG</sequence>
<evidence type="ECO:0000259" key="1">
    <source>
        <dbReference type="PROSITE" id="PS51750"/>
    </source>
</evidence>
<feature type="domain" description="Bro-N" evidence="1">
    <location>
        <begin position="1"/>
        <end position="104"/>
    </location>
</feature>
<dbReference type="EMBL" id="CP001729">
    <property type="protein sequence ID" value="ACV60103.1"/>
    <property type="molecule type" value="Genomic_DNA"/>
</dbReference>
<reference evidence="4" key="2">
    <citation type="submission" date="2009-09" db="EMBL/GenBank/DDBJ databases">
        <title>The complete plasmid2 of Alicyclobacillus acidocaldarius subsp. acidocaldarius DSM 446.</title>
        <authorList>
            <consortium name="US DOE Joint Genome Institute (JGI-PGF)"/>
            <person name="Lucas S."/>
            <person name="Copeland A."/>
            <person name="Lapidus A."/>
            <person name="Glavina del Rio T."/>
            <person name="Dalin E."/>
            <person name="Tice H."/>
            <person name="Bruce D."/>
            <person name="Goodwin L."/>
            <person name="Pitluck S."/>
            <person name="Kyrpides N."/>
            <person name="Mavromatis K."/>
            <person name="Ivanova N."/>
            <person name="Ovchinnikova G."/>
            <person name="Chertkov O."/>
            <person name="Sims D."/>
            <person name="Brettin T."/>
            <person name="Detter J.C."/>
            <person name="Han C."/>
            <person name="Larimer F."/>
            <person name="Land M."/>
            <person name="Hauser L."/>
            <person name="Markowitz V."/>
            <person name="Cheng J.-F."/>
            <person name="Hugenholtz P."/>
            <person name="Woyke T."/>
            <person name="Wu D."/>
            <person name="Pukall R."/>
            <person name="Klenk H.-P."/>
            <person name="Eisen J.A."/>
        </authorList>
    </citation>
    <scope>NUCLEOTIDE SEQUENCE [LARGE SCALE GENOMIC DNA]</scope>
    <source>
        <strain evidence="4">ATCC 27009 / DSM 446 / BCRC 14685 / JCM 5260 / KCTC 1825 / NBRC 15652 / NCIMB 11725 / NRRL B-14509 / 104-IA</strain>
        <plasmid evidence="4">pAACI02</plasmid>
    </source>
</reference>
<reference evidence="4" key="1">
    <citation type="submission" date="2009-09" db="EMBL/GenBank/DDBJ databases">
        <title>The complete chromosome of Alicyclobacillus acidocaldarius subsp. acidocaldarius DSM 446.</title>
        <authorList>
            <consortium name="US DOE Joint Genome Institute (JGI-PGF)"/>
            <person name="Lucas S."/>
            <person name="Copeland A."/>
            <person name="Lapidus A."/>
            <person name="Glavina del Rio T."/>
            <person name="Dalin E."/>
            <person name="Tice H."/>
            <person name="Bruce D."/>
            <person name="Goodwin L."/>
            <person name="Pitluck S."/>
            <person name="Kyrpides N."/>
            <person name="Mavromatis K."/>
            <person name="Ivanova N."/>
            <person name="Ovchinnikova G."/>
            <person name="Chertkov O."/>
            <person name="Sims D."/>
            <person name="Brettin T."/>
            <person name="Detter J.C."/>
            <person name="Han C."/>
            <person name="Larimer F."/>
            <person name="Land M."/>
            <person name="Hauser L."/>
            <person name="Markowitz V."/>
            <person name="Cheng J.-F."/>
            <person name="Hugenholtz P."/>
            <person name="Woyke T."/>
            <person name="Wu D."/>
            <person name="Pukall R."/>
            <person name="Klenk H.-P."/>
            <person name="Eisen J.A."/>
        </authorList>
    </citation>
    <scope>NUCLEOTIDE SEQUENCE [LARGE SCALE GENOMIC DNA]</scope>
    <source>
        <strain evidence="4">ATCC 27009 / DSM 446 / BCRC 14685 / JCM 5260 / KCTC 1825 / NBRC 15652 / NCIMB 11725 / NRRL B-14509 / 104-IA</strain>
    </source>
</reference>
<protein>
    <submittedName>
        <fullName evidence="2">Prophage antirepressor</fullName>
    </submittedName>
</protein>
<dbReference type="AlphaFoldDB" id="C8WSW1"/>
<dbReference type="PANTHER" id="PTHR36180">
    <property type="entry name" value="DNA-BINDING PROTEIN-RELATED-RELATED"/>
    <property type="match status" value="1"/>
</dbReference>
<dbReference type="InterPro" id="IPR003497">
    <property type="entry name" value="BRO_N_domain"/>
</dbReference>
<proteinExistence type="predicted"/>
<dbReference type="PROSITE" id="PS51750">
    <property type="entry name" value="BRO_N"/>
    <property type="match status" value="1"/>
</dbReference>
<dbReference type="Pfam" id="PF02498">
    <property type="entry name" value="Bro-N"/>
    <property type="match status" value="1"/>
</dbReference>
<evidence type="ECO:0000313" key="2">
    <source>
        <dbReference type="EMBL" id="ACV57617.1"/>
    </source>
</evidence>
<dbReference type="STRING" id="521098.Aaci_0568"/>
<keyword evidence="4" id="KW-1185">Reference proteome</keyword>
<reference evidence="2 4" key="3">
    <citation type="journal article" date="2010" name="Stand. Genomic Sci.">
        <title>Complete genome sequence of Alicyclobacillus acidocaldarius type strain (104-IA).</title>
        <authorList>
            <person name="Mavromatis K."/>
            <person name="Sikorski J."/>
            <person name="Lapidus A."/>
            <person name="Glavina Del Rio T."/>
            <person name="Copeland A."/>
            <person name="Tice H."/>
            <person name="Cheng J.F."/>
            <person name="Lucas S."/>
            <person name="Chen F."/>
            <person name="Nolan M."/>
            <person name="Bruce D."/>
            <person name="Goodwin L."/>
            <person name="Pitluck S."/>
            <person name="Ivanova N."/>
            <person name="Ovchinnikova G."/>
            <person name="Pati A."/>
            <person name="Chen A."/>
            <person name="Palaniappan K."/>
            <person name="Land M."/>
            <person name="Hauser L."/>
            <person name="Chang Y.J."/>
            <person name="Jeffries C.D."/>
            <person name="Chain P."/>
            <person name="Meincke L."/>
            <person name="Sims D."/>
            <person name="Chertkov O."/>
            <person name="Han C."/>
            <person name="Brettin T."/>
            <person name="Detter J.C."/>
            <person name="Wahrenburg C."/>
            <person name="Rohde M."/>
            <person name="Pukall R."/>
            <person name="Goker M."/>
            <person name="Bristow J."/>
            <person name="Eisen J.A."/>
            <person name="Markowitz V."/>
            <person name="Hugenholtz P."/>
            <person name="Klenk H.P."/>
            <person name="Kyrpides N.C."/>
        </authorList>
    </citation>
    <scope>NUCLEOTIDE SEQUENCE [LARGE SCALE GENOMIC DNA]</scope>
    <source>
        <strain evidence="4">ATCC 27009 / DSM 446 / BCRC 14685 / JCM 5260 / KCTC 1825 / NBRC 15652 / NCIMB 11725 / NRRL B-14509 / 104-IA</strain>
        <strain evidence="2">DSM 446</strain>
        <plasmid evidence="3 4">pAACI02</plasmid>
    </source>
</reference>
<name>C8WSW1_ALIAD</name>
<dbReference type="EMBL" id="CP001727">
    <property type="protein sequence ID" value="ACV57617.1"/>
    <property type="molecule type" value="Genomic_DNA"/>
</dbReference>